<dbReference type="InterPro" id="IPR000014">
    <property type="entry name" value="PAS"/>
</dbReference>
<dbReference type="Gene3D" id="3.30.450.20">
    <property type="entry name" value="PAS domain"/>
    <property type="match status" value="1"/>
</dbReference>
<dbReference type="InterPro" id="IPR013656">
    <property type="entry name" value="PAS_4"/>
</dbReference>
<feature type="domain" description="PAS" evidence="3">
    <location>
        <begin position="131"/>
        <end position="204"/>
    </location>
</feature>
<dbReference type="eggNOG" id="COG0784">
    <property type="taxonomic scope" value="Bacteria"/>
</dbReference>
<dbReference type="PROSITE" id="PS50110">
    <property type="entry name" value="RESPONSE_REGULATORY"/>
    <property type="match status" value="1"/>
</dbReference>
<evidence type="ECO:0000256" key="1">
    <source>
        <dbReference type="PROSITE-ProRule" id="PRU00169"/>
    </source>
</evidence>
<dbReference type="STRING" id="584708.Apau_2190"/>
<reference evidence="4 5" key="1">
    <citation type="journal article" date="2010" name="Stand. Genomic Sci.">
        <title>Non-contiguous finished genome sequence of Aminomonas paucivorans type strain (GLU-3).</title>
        <authorList>
            <person name="Pitluck S."/>
            <person name="Yasawong M."/>
            <person name="Held B."/>
            <person name="Lapidus A."/>
            <person name="Nolan M."/>
            <person name="Copeland A."/>
            <person name="Lucas S."/>
            <person name="Del Rio T.G."/>
            <person name="Tice H."/>
            <person name="Cheng J.F."/>
            <person name="Chertkov O."/>
            <person name="Goodwin L."/>
            <person name="Tapia R."/>
            <person name="Han C."/>
            <person name="Liolios K."/>
            <person name="Ivanova N."/>
            <person name="Mavromatis K."/>
            <person name="Ovchinnikova G."/>
            <person name="Pati A."/>
            <person name="Chen A."/>
            <person name="Palaniappan K."/>
            <person name="Land M."/>
            <person name="Hauser L."/>
            <person name="Chang Y.J."/>
            <person name="Jeffries C.D."/>
            <person name="Pukall R."/>
            <person name="Spring S."/>
            <person name="Rohde M."/>
            <person name="Sikorski J."/>
            <person name="Goker M."/>
            <person name="Woyke T."/>
            <person name="Bristow J."/>
            <person name="Eisen J.A."/>
            <person name="Markowitz V."/>
            <person name="Hugenholtz P."/>
            <person name="Kyrpides N.C."/>
            <person name="Klenk H.P."/>
        </authorList>
    </citation>
    <scope>NUCLEOTIDE SEQUENCE [LARGE SCALE GENOMIC DNA]</scope>
    <source>
        <strain evidence="4 5">DSM 12260</strain>
    </source>
</reference>
<keyword evidence="1" id="KW-0597">Phosphoprotein</keyword>
<dbReference type="SUPFAM" id="SSF52172">
    <property type="entry name" value="CheY-like"/>
    <property type="match status" value="1"/>
</dbReference>
<evidence type="ECO:0000313" key="4">
    <source>
        <dbReference type="EMBL" id="EFQ24601.1"/>
    </source>
</evidence>
<dbReference type="OrthoDB" id="9808843at2"/>
<dbReference type="AlphaFoldDB" id="E3CZA4"/>
<keyword evidence="5" id="KW-1185">Reference proteome</keyword>
<feature type="domain" description="Response regulatory" evidence="2">
    <location>
        <begin position="5"/>
        <end position="119"/>
    </location>
</feature>
<dbReference type="SUPFAM" id="SSF55785">
    <property type="entry name" value="PYP-like sensor domain (PAS domain)"/>
    <property type="match status" value="1"/>
</dbReference>
<dbReference type="RefSeq" id="WP_006301845.1">
    <property type="nucleotide sequence ID" value="NZ_CM001022.1"/>
</dbReference>
<dbReference type="Gene3D" id="3.40.50.2300">
    <property type="match status" value="1"/>
</dbReference>
<dbReference type="Proteomes" id="UP000005096">
    <property type="component" value="Chromosome"/>
</dbReference>
<dbReference type="PROSITE" id="PS50112">
    <property type="entry name" value="PAS"/>
    <property type="match status" value="1"/>
</dbReference>
<dbReference type="PaxDb" id="584708-Apau_2190"/>
<dbReference type="InterPro" id="IPR011006">
    <property type="entry name" value="CheY-like_superfamily"/>
</dbReference>
<evidence type="ECO:0000259" key="3">
    <source>
        <dbReference type="PROSITE" id="PS50112"/>
    </source>
</evidence>
<evidence type="ECO:0000259" key="2">
    <source>
        <dbReference type="PROSITE" id="PS50110"/>
    </source>
</evidence>
<dbReference type="eggNOG" id="COG3829">
    <property type="taxonomic scope" value="Bacteria"/>
</dbReference>
<name>E3CZA4_9BACT</name>
<evidence type="ECO:0000313" key="5">
    <source>
        <dbReference type="Proteomes" id="UP000005096"/>
    </source>
</evidence>
<feature type="modified residue" description="4-aspartylphosphate" evidence="1">
    <location>
        <position position="56"/>
    </location>
</feature>
<dbReference type="EMBL" id="CM001022">
    <property type="protein sequence ID" value="EFQ24601.1"/>
    <property type="molecule type" value="Genomic_DNA"/>
</dbReference>
<dbReference type="InterPro" id="IPR001789">
    <property type="entry name" value="Sig_transdc_resp-reg_receiver"/>
</dbReference>
<dbReference type="Pfam" id="PF08448">
    <property type="entry name" value="PAS_4"/>
    <property type="match status" value="1"/>
</dbReference>
<dbReference type="InterPro" id="IPR035965">
    <property type="entry name" value="PAS-like_dom_sf"/>
</dbReference>
<dbReference type="GO" id="GO:0000160">
    <property type="term" value="P:phosphorelay signal transduction system"/>
    <property type="evidence" value="ECO:0007669"/>
    <property type="project" value="InterPro"/>
</dbReference>
<proteinExistence type="predicted"/>
<gene>
    <name evidence="4" type="ORF">Apau_2190</name>
</gene>
<organism evidence="4 5">
    <name type="scientific">Aminomonas paucivorans DSM 12260</name>
    <dbReference type="NCBI Taxonomy" id="584708"/>
    <lineage>
        <taxon>Bacteria</taxon>
        <taxon>Thermotogati</taxon>
        <taxon>Synergistota</taxon>
        <taxon>Synergistia</taxon>
        <taxon>Synergistales</taxon>
        <taxon>Synergistaceae</taxon>
        <taxon>Aminomonas</taxon>
    </lineage>
</organism>
<dbReference type="SMART" id="SM00448">
    <property type="entry name" value="REC"/>
    <property type="match status" value="1"/>
</dbReference>
<sequence>MQGPRILLVCEEENTASDLAGRLRELGYAVPRPFVTVREALAELEEGVRPDLFLLDLDLQGDLSGKVLARLVRERFDLPVVFLGTGERGEEDPEEVDSFGYLGKPVRDRELAAALLMALHRRDLETRLRETELRHRAFLDNLKTEVAVFRRDAQGTFRLRELNRAAERRRGEDRESLLGRTCEEYLPELGDWLRERLHRVVRSGKGEDFSLPLREDTGVQWREGAVFPLQAGEAGVLFRDVTVLRRQTEALMRSARDLTERLRECRSLLEIARTLQEPFLALDERLCRAAELVPRAFRAPETLEARILLGDREYATRHFLNTPWSTSQGIFVEGALEGAVEVCRRTLEEPDQEERFLREELDFLRSLAGLLGQTVQREREIRRAEQVRDLAFAGLLLGDPCAGVLLLDPQGRVLEAEFPDRALPEGLRRIQGCRLDEVAPEVAGSLPEASPEAEGVLSLSLGGEEGVRPGRWRRLGRPEAGEPGGFLLRLGVPETR</sequence>
<protein>
    <submittedName>
        <fullName evidence="4">Putative PAS/PAC sensor protein</fullName>
    </submittedName>
</protein>
<dbReference type="HOGENOM" id="CLU_549407_0_0_0"/>
<accession>E3CZA4</accession>